<keyword evidence="2" id="KW-1185">Reference proteome</keyword>
<comment type="caution">
    <text evidence="1">The sequence shown here is derived from an EMBL/GenBank/DDBJ whole genome shotgun (WGS) entry which is preliminary data.</text>
</comment>
<evidence type="ECO:0000313" key="1">
    <source>
        <dbReference type="EMBL" id="CCI47645.1"/>
    </source>
</evidence>
<evidence type="ECO:0000313" key="2">
    <source>
        <dbReference type="Proteomes" id="UP000053237"/>
    </source>
</evidence>
<organism evidence="1 2">
    <name type="scientific">Albugo candida</name>
    <dbReference type="NCBI Taxonomy" id="65357"/>
    <lineage>
        <taxon>Eukaryota</taxon>
        <taxon>Sar</taxon>
        <taxon>Stramenopiles</taxon>
        <taxon>Oomycota</taxon>
        <taxon>Peronosporomycetes</taxon>
        <taxon>Albuginales</taxon>
        <taxon>Albuginaceae</taxon>
        <taxon>Albugo</taxon>
    </lineage>
</organism>
<dbReference type="Proteomes" id="UP000053237">
    <property type="component" value="Unassembled WGS sequence"/>
</dbReference>
<protein>
    <submittedName>
        <fullName evidence="1">Uncharacterized protein</fullName>
    </submittedName>
</protein>
<accession>A0A024GLJ5</accession>
<proteinExistence type="predicted"/>
<reference evidence="1 2" key="1">
    <citation type="submission" date="2012-05" db="EMBL/GenBank/DDBJ databases">
        <title>Recombination and specialization in a pathogen metapopulation.</title>
        <authorList>
            <person name="Gardiner A."/>
            <person name="Kemen E."/>
            <person name="Schultz-Larsen T."/>
            <person name="MacLean D."/>
            <person name="Van Oosterhout C."/>
            <person name="Jones J.D.G."/>
        </authorList>
    </citation>
    <scope>NUCLEOTIDE SEQUENCE [LARGE SCALE GENOMIC DNA]</scope>
    <source>
        <strain evidence="1 2">Ac Nc2</strain>
    </source>
</reference>
<gene>
    <name evidence="1" type="ORF">BN9_086520</name>
</gene>
<dbReference type="InParanoid" id="A0A024GLJ5"/>
<dbReference type="EMBL" id="CAIX01000179">
    <property type="protein sequence ID" value="CCI47645.1"/>
    <property type="molecule type" value="Genomic_DNA"/>
</dbReference>
<dbReference type="AlphaFoldDB" id="A0A024GLJ5"/>
<sequence>MRTRIAACAIAIKLFDGIALFPDTAQTSFIMANGTNISFFVCNQNHTDRLYIKILPGRLGTAALRTSVSNKHSLLIHFFIHQYRTIARDTKCVRSVDFSRALRSNKLPRSEKVWIRDRRKVLSSY</sequence>
<name>A0A024GLJ5_9STRA</name>